<feature type="signal peptide" evidence="2">
    <location>
        <begin position="1"/>
        <end position="23"/>
    </location>
</feature>
<dbReference type="SUPFAM" id="SSF53850">
    <property type="entry name" value="Periplasmic binding protein-like II"/>
    <property type="match status" value="1"/>
</dbReference>
<dbReference type="OrthoDB" id="8679100at2"/>
<dbReference type="CDD" id="cd13578">
    <property type="entry name" value="PBP2_Bug27"/>
    <property type="match status" value="1"/>
</dbReference>
<feature type="chain" id="PRO_5020197442" evidence="2">
    <location>
        <begin position="24"/>
        <end position="325"/>
    </location>
</feature>
<evidence type="ECO:0000313" key="4">
    <source>
        <dbReference type="Proteomes" id="UP000292445"/>
    </source>
</evidence>
<comment type="similarity">
    <text evidence="1">Belongs to the UPF0065 (bug) family.</text>
</comment>
<name>A0A4Q7NHH9_9BURK</name>
<evidence type="ECO:0000256" key="2">
    <source>
        <dbReference type="SAM" id="SignalP"/>
    </source>
</evidence>
<evidence type="ECO:0000313" key="3">
    <source>
        <dbReference type="EMBL" id="RZS84434.1"/>
    </source>
</evidence>
<sequence>MNRVFRFFYTALAASLLPCLASAQTYPNRPVKIVVTFTPGGAADVTARVFSEKLAELWKQGVVVENRPGAGGSIGAEAVLRSPADGYTLLLATNTHIINQVVYPNLAFDFTKDFAPLGLLTSSPMMLVINPSLPVRNMKAFTALLKANPGKYEIASCNVASPHHFGLEMYKHEMNIKALHVPYRGCTPAVADVLADHVHAAAVSAPAAIAFTKNGRLNALALFSAERSESAAGVPTIRESGIPELKDFSLDNYYGLMAPRGTPAPVLKKIEEDMRRVAAMPDVQKRLRDAGLDMLVMNPEEMMKLVRSDYEKYARVAKDANIQPE</sequence>
<evidence type="ECO:0000256" key="1">
    <source>
        <dbReference type="ARBA" id="ARBA00006987"/>
    </source>
</evidence>
<keyword evidence="3" id="KW-0675">Receptor</keyword>
<comment type="caution">
    <text evidence="3">The sequence shown here is derived from an EMBL/GenBank/DDBJ whole genome shotgun (WGS) entry which is preliminary data.</text>
</comment>
<dbReference type="InterPro" id="IPR042100">
    <property type="entry name" value="Bug_dom1"/>
</dbReference>
<dbReference type="AlphaFoldDB" id="A0A4Q7NHH9"/>
<protein>
    <submittedName>
        <fullName evidence="3">Tripartite-type tricarboxylate transporter receptor subunit TctC</fullName>
    </submittedName>
</protein>
<dbReference type="Gene3D" id="3.40.190.150">
    <property type="entry name" value="Bordetella uptake gene, domain 1"/>
    <property type="match status" value="1"/>
</dbReference>
<dbReference type="PANTHER" id="PTHR42928:SF5">
    <property type="entry name" value="BLR1237 PROTEIN"/>
    <property type="match status" value="1"/>
</dbReference>
<dbReference type="Proteomes" id="UP000292445">
    <property type="component" value="Unassembled WGS sequence"/>
</dbReference>
<dbReference type="RefSeq" id="WP_130355800.1">
    <property type="nucleotide sequence ID" value="NZ_SGXC01000001.1"/>
</dbReference>
<reference evidence="3 4" key="1">
    <citation type="submission" date="2019-02" db="EMBL/GenBank/DDBJ databases">
        <title>Genomic Encyclopedia of Type Strains, Phase IV (KMG-IV): sequencing the most valuable type-strain genomes for metagenomic binning, comparative biology and taxonomic classification.</title>
        <authorList>
            <person name="Goeker M."/>
        </authorList>
    </citation>
    <scope>NUCLEOTIDE SEQUENCE [LARGE SCALE GENOMIC DNA]</scope>
    <source>
        <strain evidence="3 4">K24</strain>
    </source>
</reference>
<dbReference type="PIRSF" id="PIRSF017082">
    <property type="entry name" value="YflP"/>
    <property type="match status" value="1"/>
</dbReference>
<gene>
    <name evidence="3" type="ORF">EV675_0451</name>
</gene>
<dbReference type="EMBL" id="SGXC01000001">
    <property type="protein sequence ID" value="RZS84434.1"/>
    <property type="molecule type" value="Genomic_DNA"/>
</dbReference>
<dbReference type="Pfam" id="PF03401">
    <property type="entry name" value="TctC"/>
    <property type="match status" value="1"/>
</dbReference>
<keyword evidence="2" id="KW-0732">Signal</keyword>
<proteinExistence type="inferred from homology"/>
<dbReference type="PANTHER" id="PTHR42928">
    <property type="entry name" value="TRICARBOXYLATE-BINDING PROTEIN"/>
    <property type="match status" value="1"/>
</dbReference>
<organism evidence="3 4">
    <name type="scientific">Pigmentiphaga kullae</name>
    <dbReference type="NCBI Taxonomy" id="151784"/>
    <lineage>
        <taxon>Bacteria</taxon>
        <taxon>Pseudomonadati</taxon>
        <taxon>Pseudomonadota</taxon>
        <taxon>Betaproteobacteria</taxon>
        <taxon>Burkholderiales</taxon>
        <taxon>Alcaligenaceae</taxon>
        <taxon>Pigmentiphaga</taxon>
    </lineage>
</organism>
<keyword evidence="4" id="KW-1185">Reference proteome</keyword>
<dbReference type="InterPro" id="IPR005064">
    <property type="entry name" value="BUG"/>
</dbReference>
<dbReference type="Gene3D" id="3.40.190.10">
    <property type="entry name" value="Periplasmic binding protein-like II"/>
    <property type="match status" value="1"/>
</dbReference>
<accession>A0A4Q7NHH9</accession>